<evidence type="ECO:0000256" key="1">
    <source>
        <dbReference type="ARBA" id="ARBA00001946"/>
    </source>
</evidence>
<evidence type="ECO:0000259" key="11">
    <source>
        <dbReference type="PROSITE" id="PS50887"/>
    </source>
</evidence>
<feature type="domain" description="CHASE" evidence="10">
    <location>
        <begin position="111"/>
        <end position="213"/>
    </location>
</feature>
<dbReference type="NCBIfam" id="TIGR00254">
    <property type="entry name" value="GGDEF"/>
    <property type="match status" value="1"/>
</dbReference>
<dbReference type="AlphaFoldDB" id="A0A653E1F9"/>
<protein>
    <recommendedName>
        <fullName evidence="3">diguanylate cyclase</fullName>
        <ecNumber evidence="3">2.7.7.65</ecNumber>
    </recommendedName>
</protein>
<evidence type="ECO:0000256" key="7">
    <source>
        <dbReference type="ARBA" id="ARBA00034247"/>
    </source>
</evidence>
<dbReference type="GO" id="GO:0007165">
    <property type="term" value="P:signal transduction"/>
    <property type="evidence" value="ECO:0007669"/>
    <property type="project" value="UniProtKB-ARBA"/>
</dbReference>
<proteinExistence type="predicted"/>
<dbReference type="Gene3D" id="3.30.450.20">
    <property type="entry name" value="PAS domain"/>
    <property type="match status" value="1"/>
</dbReference>
<dbReference type="InterPro" id="IPR000014">
    <property type="entry name" value="PAS"/>
</dbReference>
<dbReference type="SUPFAM" id="SSF55785">
    <property type="entry name" value="PYP-like sensor domain (PAS domain)"/>
    <property type="match status" value="1"/>
</dbReference>
<evidence type="ECO:0000256" key="4">
    <source>
        <dbReference type="ARBA" id="ARBA00022692"/>
    </source>
</evidence>
<dbReference type="InterPro" id="IPR050469">
    <property type="entry name" value="Diguanylate_Cyclase"/>
</dbReference>
<dbReference type="Gene3D" id="3.30.450.350">
    <property type="entry name" value="CHASE domain"/>
    <property type="match status" value="1"/>
</dbReference>
<dbReference type="GO" id="GO:0052621">
    <property type="term" value="F:diguanylate cyclase activity"/>
    <property type="evidence" value="ECO:0007669"/>
    <property type="project" value="UniProtKB-EC"/>
</dbReference>
<dbReference type="Pfam" id="PF03924">
    <property type="entry name" value="CHASE"/>
    <property type="match status" value="1"/>
</dbReference>
<dbReference type="NCBIfam" id="TIGR00229">
    <property type="entry name" value="sensory_box"/>
    <property type="match status" value="1"/>
</dbReference>
<dbReference type="PROSITE" id="PS50112">
    <property type="entry name" value="PAS"/>
    <property type="match status" value="1"/>
</dbReference>
<organism evidence="12">
    <name type="scientific">Pseudomonas marincola</name>
    <dbReference type="NCBI Taxonomy" id="437900"/>
    <lineage>
        <taxon>Bacteria</taxon>
        <taxon>Pseudomonadati</taxon>
        <taxon>Pseudomonadota</taxon>
        <taxon>Gammaproteobacteria</taxon>
        <taxon>Pseudomonadales</taxon>
        <taxon>Pseudomonadaceae</taxon>
        <taxon>Pseudomonas</taxon>
    </lineage>
</organism>
<dbReference type="EMBL" id="LR215729">
    <property type="protein sequence ID" value="VEV96333.1"/>
    <property type="molecule type" value="Genomic_DNA"/>
</dbReference>
<dbReference type="SUPFAM" id="SSF55073">
    <property type="entry name" value="Nucleotide cyclase"/>
    <property type="match status" value="1"/>
</dbReference>
<feature type="domain" description="PAS" evidence="9">
    <location>
        <begin position="316"/>
        <end position="363"/>
    </location>
</feature>
<dbReference type="Gene3D" id="3.30.70.270">
    <property type="match status" value="1"/>
</dbReference>
<evidence type="ECO:0000259" key="10">
    <source>
        <dbReference type="PROSITE" id="PS50839"/>
    </source>
</evidence>
<sequence length="613" mass="69918">MAQHYRHSWPARIAIAALFLGLGIASVKLWRQMQTSEQEHIREVVRYEATNLASQLEHGLHDQSQGLLRVANLWNQLGRLPEQQWRLDNQFSLDNFQGYQAIQWLGPDLHMRWILPLAGNEAAINFVLTPDHPNYPLAMLAKSTGKARFSNSFALVQGGRGFVLYTPLQIMDEQQKPVFDGFLQAVFRVENLMDNLLKNIDKNKFSVYLEEFDKPIYSREQGITVASLQQKIPLHLINNQNYSLRLRPSAQWVATLSSNLPTFVLVAGLTISTLFTAALSLALSNRRRARELKAGNKRLNAEVTRREQVEQVLRSSSERLQLVLDLTGSSKDGLFIIDPQNRDILYMNPATYSALGYSEQGFIKLFKDKPEQVIRDYAQWIANVRKAQTSEHSSIFQQYMRRFDGSFQAAEISAQLVNVSGHEYLIGVSRDNSERLKLEQQLQTLSQLDGLTGLFNRRYFDNQLGGEWRRLRREHLPLTLMMIDIDYFKAYNDQLGHLAGDDALRRIAELLKGCLQREGDTACRYGGEEFAIILPNTPAEGGRHLAERIHDKLAELQLEHPGSPLERLTVSIGIACVQANETELPDDLIARSDKALYQAKHQGRNQTCVWRQP</sequence>
<dbReference type="FunFam" id="3.30.70.270:FF:000001">
    <property type="entry name" value="Diguanylate cyclase domain protein"/>
    <property type="match status" value="1"/>
</dbReference>
<dbReference type="InterPro" id="IPR000160">
    <property type="entry name" value="GGDEF_dom"/>
</dbReference>
<dbReference type="Pfam" id="PF00990">
    <property type="entry name" value="GGDEF"/>
    <property type="match status" value="1"/>
</dbReference>
<evidence type="ECO:0000256" key="8">
    <source>
        <dbReference type="SAM" id="Phobius"/>
    </source>
</evidence>
<dbReference type="InterPro" id="IPR043128">
    <property type="entry name" value="Rev_trsase/Diguanyl_cyclase"/>
</dbReference>
<dbReference type="GO" id="GO:0043709">
    <property type="term" value="P:cell adhesion involved in single-species biofilm formation"/>
    <property type="evidence" value="ECO:0007669"/>
    <property type="project" value="TreeGrafter"/>
</dbReference>
<comment type="catalytic activity">
    <reaction evidence="7">
        <text>2 GTP = 3',3'-c-di-GMP + 2 diphosphate</text>
        <dbReference type="Rhea" id="RHEA:24898"/>
        <dbReference type="ChEBI" id="CHEBI:33019"/>
        <dbReference type="ChEBI" id="CHEBI:37565"/>
        <dbReference type="ChEBI" id="CHEBI:58805"/>
        <dbReference type="EC" id="2.7.7.65"/>
    </reaction>
</comment>
<evidence type="ECO:0000256" key="6">
    <source>
        <dbReference type="ARBA" id="ARBA00023136"/>
    </source>
</evidence>
<dbReference type="SMART" id="SM01079">
    <property type="entry name" value="CHASE"/>
    <property type="match status" value="1"/>
</dbReference>
<dbReference type="SMART" id="SM00267">
    <property type="entry name" value="GGDEF"/>
    <property type="match status" value="1"/>
</dbReference>
<accession>A0A653E1F9</accession>
<keyword evidence="5 8" id="KW-1133">Transmembrane helix</keyword>
<dbReference type="InterPro" id="IPR006189">
    <property type="entry name" value="CHASE_dom"/>
</dbReference>
<dbReference type="PANTHER" id="PTHR45138">
    <property type="entry name" value="REGULATORY COMPONENTS OF SENSORY TRANSDUCTION SYSTEM"/>
    <property type="match status" value="1"/>
</dbReference>
<gene>
    <name evidence="12" type="ORF">PMYSY11_1286</name>
</gene>
<dbReference type="InterPro" id="IPR042240">
    <property type="entry name" value="CHASE_sf"/>
</dbReference>
<evidence type="ECO:0000256" key="3">
    <source>
        <dbReference type="ARBA" id="ARBA00012528"/>
    </source>
</evidence>
<dbReference type="PROSITE" id="PS50839">
    <property type="entry name" value="CHASE"/>
    <property type="match status" value="1"/>
</dbReference>
<feature type="transmembrane region" description="Helical" evidence="8">
    <location>
        <begin position="263"/>
        <end position="283"/>
    </location>
</feature>
<dbReference type="CDD" id="cd01949">
    <property type="entry name" value="GGDEF"/>
    <property type="match status" value="1"/>
</dbReference>
<comment type="cofactor">
    <cofactor evidence="1">
        <name>Mg(2+)</name>
        <dbReference type="ChEBI" id="CHEBI:18420"/>
    </cofactor>
</comment>
<evidence type="ECO:0000256" key="5">
    <source>
        <dbReference type="ARBA" id="ARBA00022989"/>
    </source>
</evidence>
<keyword evidence="6 8" id="KW-0472">Membrane</keyword>
<reference evidence="12" key="1">
    <citation type="submission" date="2019-02" db="EMBL/GenBank/DDBJ databases">
        <authorList>
            <consortium name="Genoscope - CEA"/>
            <person name="William W."/>
        </authorList>
    </citation>
    <scope>NUCLEOTIDE SEQUENCE [LARGE SCALE GENOMIC DNA]</scope>
    <source>
        <strain evidence="12">YSy11</strain>
    </source>
</reference>
<evidence type="ECO:0000313" key="12">
    <source>
        <dbReference type="EMBL" id="VEV96333.1"/>
    </source>
</evidence>
<dbReference type="PROSITE" id="PS50887">
    <property type="entry name" value="GGDEF"/>
    <property type="match status" value="1"/>
</dbReference>
<dbReference type="EC" id="2.7.7.65" evidence="3"/>
<dbReference type="PANTHER" id="PTHR45138:SF9">
    <property type="entry name" value="DIGUANYLATE CYCLASE DGCM-RELATED"/>
    <property type="match status" value="1"/>
</dbReference>
<feature type="domain" description="GGDEF" evidence="11">
    <location>
        <begin position="476"/>
        <end position="612"/>
    </location>
</feature>
<dbReference type="InterPro" id="IPR029787">
    <property type="entry name" value="Nucleotide_cyclase"/>
</dbReference>
<comment type="subcellular location">
    <subcellularLocation>
        <location evidence="2">Cell inner membrane</location>
    </subcellularLocation>
</comment>
<dbReference type="RefSeq" id="WP_150547865.1">
    <property type="nucleotide sequence ID" value="NZ_LR215729.2"/>
</dbReference>
<dbReference type="GO" id="GO:0005886">
    <property type="term" value="C:plasma membrane"/>
    <property type="evidence" value="ECO:0007669"/>
    <property type="project" value="UniProtKB-SubCell"/>
</dbReference>
<dbReference type="InterPro" id="IPR035965">
    <property type="entry name" value="PAS-like_dom_sf"/>
</dbReference>
<keyword evidence="4 8" id="KW-0812">Transmembrane</keyword>
<dbReference type="GO" id="GO:1902201">
    <property type="term" value="P:negative regulation of bacterial-type flagellum-dependent cell motility"/>
    <property type="evidence" value="ECO:0007669"/>
    <property type="project" value="TreeGrafter"/>
</dbReference>
<evidence type="ECO:0000256" key="2">
    <source>
        <dbReference type="ARBA" id="ARBA00004533"/>
    </source>
</evidence>
<name>A0A653E1F9_9PSED</name>
<evidence type="ECO:0000259" key="9">
    <source>
        <dbReference type="PROSITE" id="PS50112"/>
    </source>
</evidence>